<dbReference type="UniPathway" id="UPA00253">
    <property type="reaction ID" value="UER00327"/>
</dbReference>
<dbReference type="Gene3D" id="3.40.50.10800">
    <property type="entry name" value="NadA-like"/>
    <property type="match status" value="3"/>
</dbReference>
<evidence type="ECO:0000256" key="10">
    <source>
        <dbReference type="ARBA" id="ARBA00022723"/>
    </source>
</evidence>
<evidence type="ECO:0000256" key="5">
    <source>
        <dbReference type="ARBA" id="ARBA00012669"/>
    </source>
</evidence>
<dbReference type="EMBL" id="FNJL01000014">
    <property type="protein sequence ID" value="SDP49279.1"/>
    <property type="molecule type" value="Genomic_DNA"/>
</dbReference>
<evidence type="ECO:0000256" key="9">
    <source>
        <dbReference type="ARBA" id="ARBA00022679"/>
    </source>
</evidence>
<organism evidence="16 17">
    <name type="scientific">Paracidovorax cattleyae</name>
    <dbReference type="NCBI Taxonomy" id="80868"/>
    <lineage>
        <taxon>Bacteria</taxon>
        <taxon>Pseudomonadati</taxon>
        <taxon>Pseudomonadota</taxon>
        <taxon>Betaproteobacteria</taxon>
        <taxon>Burkholderiales</taxon>
        <taxon>Comamonadaceae</taxon>
        <taxon>Paracidovorax</taxon>
    </lineage>
</organism>
<keyword evidence="9" id="KW-0808">Transferase</keyword>
<dbReference type="Proteomes" id="UP000199317">
    <property type="component" value="Unassembled WGS sequence"/>
</dbReference>
<evidence type="ECO:0000256" key="6">
    <source>
        <dbReference type="ARBA" id="ARBA00022485"/>
    </source>
</evidence>
<keyword evidence="6" id="KW-0004">4Fe-4S</keyword>
<keyword evidence="10" id="KW-0479">Metal-binding</keyword>
<dbReference type="FunFam" id="3.40.50.10800:FF:000003">
    <property type="entry name" value="Quinolinate synthase A"/>
    <property type="match status" value="1"/>
</dbReference>
<reference evidence="17" key="1">
    <citation type="submission" date="2016-10" db="EMBL/GenBank/DDBJ databases">
        <authorList>
            <person name="Varghese N."/>
            <person name="Submissions S."/>
        </authorList>
    </citation>
    <scope>NUCLEOTIDE SEQUENCE [LARGE SCALE GENOMIC DNA]</scope>
    <source>
        <strain evidence="17">DSM 17101</strain>
    </source>
</reference>
<dbReference type="Pfam" id="PF02445">
    <property type="entry name" value="NadA"/>
    <property type="match status" value="1"/>
</dbReference>
<name>A0A1H0T5M4_9BURK</name>
<proteinExistence type="predicted"/>
<keyword evidence="8" id="KW-0662">Pyridine nucleotide biosynthesis</keyword>
<evidence type="ECO:0000256" key="14">
    <source>
        <dbReference type="ARBA" id="ARBA00073059"/>
    </source>
</evidence>
<dbReference type="GO" id="GO:0046872">
    <property type="term" value="F:metal ion binding"/>
    <property type="evidence" value="ECO:0007669"/>
    <property type="project" value="UniProtKB-KW"/>
</dbReference>
<evidence type="ECO:0000313" key="17">
    <source>
        <dbReference type="Proteomes" id="UP000199317"/>
    </source>
</evidence>
<evidence type="ECO:0000256" key="11">
    <source>
        <dbReference type="ARBA" id="ARBA00023004"/>
    </source>
</evidence>
<dbReference type="GO" id="GO:0008987">
    <property type="term" value="F:quinolinate synthetase A activity"/>
    <property type="evidence" value="ECO:0007669"/>
    <property type="project" value="UniProtKB-UniRule"/>
</dbReference>
<dbReference type="OrthoDB" id="9801204at2"/>
<evidence type="ECO:0000313" key="16">
    <source>
        <dbReference type="EMBL" id="SDP49279.1"/>
    </source>
</evidence>
<dbReference type="GO" id="GO:0005829">
    <property type="term" value="C:cytosol"/>
    <property type="evidence" value="ECO:0007669"/>
    <property type="project" value="TreeGrafter"/>
</dbReference>
<evidence type="ECO:0000256" key="12">
    <source>
        <dbReference type="ARBA" id="ARBA00023014"/>
    </source>
</evidence>
<protein>
    <recommendedName>
        <fullName evidence="14 15">Quinolinate synthase</fullName>
        <ecNumber evidence="5 15">2.5.1.72</ecNumber>
    </recommendedName>
</protein>
<dbReference type="EC" id="2.5.1.72" evidence="5 15"/>
<dbReference type="SUPFAM" id="SSF142754">
    <property type="entry name" value="NadA-like"/>
    <property type="match status" value="1"/>
</dbReference>
<accession>A0A1H0T5M4</accession>
<keyword evidence="17" id="KW-1185">Reference proteome</keyword>
<evidence type="ECO:0000256" key="3">
    <source>
        <dbReference type="ARBA" id="ARBA00004496"/>
    </source>
</evidence>
<dbReference type="InterPro" id="IPR003473">
    <property type="entry name" value="NadA"/>
</dbReference>
<keyword evidence="11" id="KW-0408">Iron</keyword>
<dbReference type="NCBIfam" id="NF006877">
    <property type="entry name" value="PRK09375.1-1"/>
    <property type="match status" value="1"/>
</dbReference>
<evidence type="ECO:0000256" key="4">
    <source>
        <dbReference type="ARBA" id="ARBA00005065"/>
    </source>
</evidence>
<keyword evidence="12" id="KW-0411">Iron-sulfur</keyword>
<dbReference type="FunFam" id="3.40.50.10800:FF:000001">
    <property type="entry name" value="Quinolinate synthase A"/>
    <property type="match status" value="1"/>
</dbReference>
<evidence type="ECO:0000256" key="8">
    <source>
        <dbReference type="ARBA" id="ARBA00022642"/>
    </source>
</evidence>
<sequence length="375" mass="40187">MTTDTLALKPVEYEQPVSEGGGVCSTRHAWARVPAEPLPAERTALKERIRALLREKNAVMVSHYYVHPDLQDLAEETGGIVSDSLEMARFGRDHAAQTLVVSGVRFMGETARILSPEKTVLMPDLDATCSLDLGCPVDAFSAFCDAHPDRTVVVYANTSAAVKARADWLVTSSCALEIVGALHAAGHKILWAPDRHLGAYIQRETGADMLFWNGACIVHDEFKAAELEALKREHPQARVLVHPESPAEVVALADAVGSTSAILKAAREMDAREFIVATDNGMMHKLRALNPDKVFHEAPTAGNSATCKSCAHCPWMAMNGLADVARVLETGANAVHVDPALIPRACQPIDRMLAFTAALKGGQPAGALVPRIGAA</sequence>
<dbReference type="PANTHER" id="PTHR30573:SF0">
    <property type="entry name" value="QUINOLINATE SYNTHASE, CHLOROPLASTIC"/>
    <property type="match status" value="1"/>
</dbReference>
<comment type="subcellular location">
    <subcellularLocation>
        <location evidence="3">Cytoplasm</location>
    </subcellularLocation>
</comment>
<evidence type="ECO:0000256" key="13">
    <source>
        <dbReference type="ARBA" id="ARBA00050125"/>
    </source>
</evidence>
<dbReference type="PANTHER" id="PTHR30573">
    <property type="entry name" value="QUINOLINATE SYNTHETASE A"/>
    <property type="match status" value="1"/>
</dbReference>
<dbReference type="RefSeq" id="WP_092834897.1">
    <property type="nucleotide sequence ID" value="NZ_CP028290.1"/>
</dbReference>
<evidence type="ECO:0000256" key="1">
    <source>
        <dbReference type="ARBA" id="ARBA00001966"/>
    </source>
</evidence>
<evidence type="ECO:0000256" key="7">
    <source>
        <dbReference type="ARBA" id="ARBA00022490"/>
    </source>
</evidence>
<dbReference type="GO" id="GO:0051539">
    <property type="term" value="F:4 iron, 4 sulfur cluster binding"/>
    <property type="evidence" value="ECO:0007669"/>
    <property type="project" value="UniProtKB-KW"/>
</dbReference>
<comment type="function">
    <text evidence="2">Catalyzes the condensation of iminoaspartate with dihydroxyacetone phosphate to form quinolinate.</text>
</comment>
<evidence type="ECO:0000256" key="15">
    <source>
        <dbReference type="NCBIfam" id="TIGR00550"/>
    </source>
</evidence>
<dbReference type="AlphaFoldDB" id="A0A1H0T5M4"/>
<dbReference type="NCBIfam" id="TIGR00550">
    <property type="entry name" value="nadA"/>
    <property type="match status" value="1"/>
</dbReference>
<comment type="cofactor">
    <cofactor evidence="1">
        <name>[4Fe-4S] cluster</name>
        <dbReference type="ChEBI" id="CHEBI:49883"/>
    </cofactor>
</comment>
<evidence type="ECO:0000256" key="2">
    <source>
        <dbReference type="ARBA" id="ARBA00003791"/>
    </source>
</evidence>
<dbReference type="NCBIfam" id="NF006878">
    <property type="entry name" value="PRK09375.1-2"/>
    <property type="match status" value="1"/>
</dbReference>
<dbReference type="GO" id="GO:0034628">
    <property type="term" value="P:'de novo' NAD+ biosynthetic process from L-aspartate"/>
    <property type="evidence" value="ECO:0007669"/>
    <property type="project" value="TreeGrafter"/>
</dbReference>
<comment type="pathway">
    <text evidence="4">Cofactor biosynthesis; NAD(+) biosynthesis; quinolinate from iminoaspartate: step 1/1.</text>
</comment>
<gene>
    <name evidence="16" type="ORF">SAMN04489708_11431</name>
</gene>
<comment type="catalytic activity">
    <reaction evidence="13">
        <text>iminosuccinate + dihydroxyacetone phosphate = quinolinate + phosphate + 2 H2O + H(+)</text>
        <dbReference type="Rhea" id="RHEA:25888"/>
        <dbReference type="ChEBI" id="CHEBI:15377"/>
        <dbReference type="ChEBI" id="CHEBI:15378"/>
        <dbReference type="ChEBI" id="CHEBI:29959"/>
        <dbReference type="ChEBI" id="CHEBI:43474"/>
        <dbReference type="ChEBI" id="CHEBI:57642"/>
        <dbReference type="ChEBI" id="CHEBI:77875"/>
        <dbReference type="EC" id="2.5.1.72"/>
    </reaction>
    <physiologicalReaction direction="left-to-right" evidence="13">
        <dbReference type="Rhea" id="RHEA:25889"/>
    </physiologicalReaction>
</comment>
<keyword evidence="7" id="KW-0963">Cytoplasm</keyword>
<dbReference type="InterPro" id="IPR036094">
    <property type="entry name" value="NadA_sf"/>
</dbReference>